<keyword evidence="1" id="KW-0539">Nucleus</keyword>
<organism evidence="4">
    <name type="scientific">Medioppia subpectinata</name>
    <dbReference type="NCBI Taxonomy" id="1979941"/>
    <lineage>
        <taxon>Eukaryota</taxon>
        <taxon>Metazoa</taxon>
        <taxon>Ecdysozoa</taxon>
        <taxon>Arthropoda</taxon>
        <taxon>Chelicerata</taxon>
        <taxon>Arachnida</taxon>
        <taxon>Acari</taxon>
        <taxon>Acariformes</taxon>
        <taxon>Sarcoptiformes</taxon>
        <taxon>Oribatida</taxon>
        <taxon>Brachypylina</taxon>
        <taxon>Oppioidea</taxon>
        <taxon>Oppiidae</taxon>
        <taxon>Medioppia</taxon>
    </lineage>
</organism>
<evidence type="ECO:0000259" key="3">
    <source>
        <dbReference type="Pfam" id="PF16493"/>
    </source>
</evidence>
<dbReference type="InterPro" id="IPR032453">
    <property type="entry name" value="PKNOX/Meis_N"/>
</dbReference>
<feature type="non-terminal residue" evidence="4">
    <location>
        <position position="1"/>
    </location>
</feature>
<keyword evidence="5" id="KW-1185">Reference proteome</keyword>
<evidence type="ECO:0000313" key="4">
    <source>
        <dbReference type="EMBL" id="CAD7649517.1"/>
    </source>
</evidence>
<evidence type="ECO:0000256" key="1">
    <source>
        <dbReference type="ARBA" id="ARBA00023242"/>
    </source>
</evidence>
<dbReference type="Proteomes" id="UP000759131">
    <property type="component" value="Unassembled WGS sequence"/>
</dbReference>
<dbReference type="OrthoDB" id="10056939at2759"/>
<evidence type="ECO:0000313" key="5">
    <source>
        <dbReference type="Proteomes" id="UP000759131"/>
    </source>
</evidence>
<reference evidence="4" key="1">
    <citation type="submission" date="2020-11" db="EMBL/GenBank/DDBJ databases">
        <authorList>
            <person name="Tran Van P."/>
        </authorList>
    </citation>
    <scope>NUCLEOTIDE SEQUENCE</scope>
</reference>
<feature type="domain" description="MEIS N-terminal" evidence="3">
    <location>
        <begin position="63"/>
        <end position="172"/>
    </location>
</feature>
<gene>
    <name evidence="4" type="ORF">OSB1V03_LOCUS22427</name>
</gene>
<name>A0A7R9LZE4_9ACAR</name>
<proteinExistence type="predicted"/>
<feature type="compositionally biased region" description="Acidic residues" evidence="2">
    <location>
        <begin position="40"/>
        <end position="49"/>
    </location>
</feature>
<feature type="region of interest" description="Disordered" evidence="2">
    <location>
        <begin position="1"/>
        <end position="57"/>
    </location>
</feature>
<evidence type="ECO:0000256" key="2">
    <source>
        <dbReference type="SAM" id="MobiDB-lite"/>
    </source>
</evidence>
<sequence>MDNNSDSSTSVTDEEEEENVVKKEIVTELAPKCSPKECNDNDMTDEPIVEENSTVSVSKQQFEEDKKAVYKHPLFPLLALLLEKCETATATLNTQAISSTNSSFNAEILAFVEHQQRDGKPFLSDDPEVDALMIKAIQVLRIHLLELEKVSELCKDFCQRYITCLRTKMSSENLLRGTSCVGANSDNNSSA</sequence>
<protein>
    <recommendedName>
        <fullName evidence="3">MEIS N-terminal domain-containing protein</fullName>
    </recommendedName>
</protein>
<dbReference type="EMBL" id="OC902449">
    <property type="protein sequence ID" value="CAD7649517.1"/>
    <property type="molecule type" value="Genomic_DNA"/>
</dbReference>
<feature type="compositionally biased region" description="Low complexity" evidence="2">
    <location>
        <begin position="1"/>
        <end position="11"/>
    </location>
</feature>
<accession>A0A7R9LZE4</accession>
<dbReference type="AlphaFoldDB" id="A0A7R9LZE4"/>
<dbReference type="EMBL" id="CAJPIZ010047874">
    <property type="protein sequence ID" value="CAG2122481.1"/>
    <property type="molecule type" value="Genomic_DNA"/>
</dbReference>
<dbReference type="Pfam" id="PF16493">
    <property type="entry name" value="Meis_PKNOX_N"/>
    <property type="match status" value="1"/>
</dbReference>